<dbReference type="RefSeq" id="WP_088605962.1">
    <property type="nucleotide sequence ID" value="NZ_NJIH01000019.1"/>
</dbReference>
<protein>
    <submittedName>
        <fullName evidence="3">2,3-dihydroxybenzoate-AMP ligase</fullName>
    </submittedName>
</protein>
<dbReference type="PANTHER" id="PTHR43767:SF1">
    <property type="entry name" value="NONRIBOSOMAL PEPTIDE SYNTHASE PES1 (EUROFUNG)-RELATED"/>
    <property type="match status" value="1"/>
</dbReference>
<dbReference type="Gene3D" id="3.40.50.980">
    <property type="match status" value="2"/>
</dbReference>
<accession>A0A225LZ49</accession>
<dbReference type="GO" id="GO:0016878">
    <property type="term" value="F:acid-thiol ligase activity"/>
    <property type="evidence" value="ECO:0007669"/>
    <property type="project" value="UniProtKB-ARBA"/>
</dbReference>
<dbReference type="InterPro" id="IPR050237">
    <property type="entry name" value="ATP-dep_AMP-bd_enzyme"/>
</dbReference>
<name>A0A225LZ49_9BURK</name>
<dbReference type="OrthoDB" id="9766486at2"/>
<organism evidence="3 4">
    <name type="scientific">Candidimonas nitroreducens</name>
    <dbReference type="NCBI Taxonomy" id="683354"/>
    <lineage>
        <taxon>Bacteria</taxon>
        <taxon>Pseudomonadati</taxon>
        <taxon>Pseudomonadota</taxon>
        <taxon>Betaproteobacteria</taxon>
        <taxon>Burkholderiales</taxon>
        <taxon>Alcaligenaceae</taxon>
        <taxon>Candidimonas</taxon>
    </lineage>
</organism>
<dbReference type="Proteomes" id="UP000214603">
    <property type="component" value="Unassembled WGS sequence"/>
</dbReference>
<feature type="domain" description="AMP-binding enzyme C-terminal" evidence="2">
    <location>
        <begin position="463"/>
        <end position="540"/>
    </location>
</feature>
<dbReference type="InterPro" id="IPR045851">
    <property type="entry name" value="AMP-bd_C_sf"/>
</dbReference>
<dbReference type="Gene3D" id="3.30.300.30">
    <property type="match status" value="1"/>
</dbReference>
<dbReference type="EMBL" id="NJIH01000019">
    <property type="protein sequence ID" value="OWT53782.1"/>
    <property type="molecule type" value="Genomic_DNA"/>
</dbReference>
<dbReference type="InterPro" id="IPR025110">
    <property type="entry name" value="AMP-bd_C"/>
</dbReference>
<dbReference type="PANTHER" id="PTHR43767">
    <property type="entry name" value="LONG-CHAIN-FATTY-ACID--COA LIGASE"/>
    <property type="match status" value="1"/>
</dbReference>
<sequence length="566" mass="61349">MGDILNPVPGVAYRSAEQAAHYLRCGAWVDDTLGGALRKTAAKYPDRPAYITDEGNLSYAELDDRSERLAAALLNLGLAPGDRAIFQMGTARETAIALMASYKAGVVPVCAIPQYRSAEIGKLIEMSQARAYVVQADFSQFDLVGFAHGMMQQYPVVEHLIVARGAGAAQEGHALEDLISGQAAPAARARLKDVAIGPRDVLSFQLSGGSTGLPKIIPRFHGEYLGHAAGWSRRYAIDSSSRVIWSLSLMHNAGQLYALVPTMLLGVTTVLMPQVDIVRMLELIEQHRVTHGLSIGPIAPRLIAYPHVARYDLSSLRLFATMSRADLLEAHLGVPCSNLYGITEGLLLGASADDPAFVRHHTQGASGCDQDEIKVLEPGTDRPVAPGTMGELCFRGPSSLTAYYGDEAATRDTLTADGFVRSGDMVTEHRGAGRRIEGRSCYAFEGRLRDNINRGGEKIGCEEIEGHISQHPAVSDTKLVAMPDPIYGERACAYLVLRPGHRAPDVRELAEFLLGRGLAKFKCPERIEVVEEFPTTRVGKVDKVALRKLIAERLSEETRAGGERRS</sequence>
<keyword evidence="4" id="KW-1185">Reference proteome</keyword>
<proteinExistence type="predicted"/>
<dbReference type="PROSITE" id="PS00455">
    <property type="entry name" value="AMP_BINDING"/>
    <property type="match status" value="1"/>
</dbReference>
<feature type="domain" description="AMP-dependent synthetase/ligase" evidence="1">
    <location>
        <begin position="38"/>
        <end position="404"/>
    </location>
</feature>
<comment type="caution">
    <text evidence="3">The sequence shown here is derived from an EMBL/GenBank/DDBJ whole genome shotgun (WGS) entry which is preliminary data.</text>
</comment>
<dbReference type="Pfam" id="PF13193">
    <property type="entry name" value="AMP-binding_C"/>
    <property type="match status" value="1"/>
</dbReference>
<evidence type="ECO:0000259" key="1">
    <source>
        <dbReference type="Pfam" id="PF00501"/>
    </source>
</evidence>
<dbReference type="Gene3D" id="2.30.38.10">
    <property type="entry name" value="Luciferase, Domain 3"/>
    <property type="match status" value="1"/>
</dbReference>
<dbReference type="InterPro" id="IPR020845">
    <property type="entry name" value="AMP-binding_CS"/>
</dbReference>
<gene>
    <name evidence="3" type="ORF">CEY11_24000</name>
</gene>
<keyword evidence="3" id="KW-0436">Ligase</keyword>
<evidence type="ECO:0000313" key="3">
    <source>
        <dbReference type="EMBL" id="OWT53782.1"/>
    </source>
</evidence>
<dbReference type="AlphaFoldDB" id="A0A225LZ49"/>
<dbReference type="InterPro" id="IPR000873">
    <property type="entry name" value="AMP-dep_synth/lig_dom"/>
</dbReference>
<dbReference type="SUPFAM" id="SSF56801">
    <property type="entry name" value="Acetyl-CoA synthetase-like"/>
    <property type="match status" value="1"/>
</dbReference>
<evidence type="ECO:0000313" key="4">
    <source>
        <dbReference type="Proteomes" id="UP000214603"/>
    </source>
</evidence>
<evidence type="ECO:0000259" key="2">
    <source>
        <dbReference type="Pfam" id="PF13193"/>
    </source>
</evidence>
<reference evidence="4" key="1">
    <citation type="submission" date="2017-06" db="EMBL/GenBank/DDBJ databases">
        <title>Herbaspirillum phytohormonus sp. nov., isolated from the root nodule of Robinia pseudoacacia in lead-zinc mine.</title>
        <authorList>
            <person name="Fan M."/>
            <person name="Lin Y."/>
        </authorList>
    </citation>
    <scope>NUCLEOTIDE SEQUENCE [LARGE SCALE GENOMIC DNA]</scope>
    <source>
        <strain evidence="4">SC-089</strain>
    </source>
</reference>
<dbReference type="Pfam" id="PF00501">
    <property type="entry name" value="AMP-binding"/>
    <property type="match status" value="1"/>
</dbReference>